<feature type="transmembrane region" description="Helical" evidence="6">
    <location>
        <begin position="195"/>
        <end position="222"/>
    </location>
</feature>
<dbReference type="Pfam" id="PF03706">
    <property type="entry name" value="LPG_synthase_TM"/>
    <property type="match status" value="1"/>
</dbReference>
<evidence type="ECO:0000256" key="4">
    <source>
        <dbReference type="ARBA" id="ARBA00022989"/>
    </source>
</evidence>
<dbReference type="OrthoDB" id="9799911at2"/>
<evidence type="ECO:0000256" key="6">
    <source>
        <dbReference type="SAM" id="Phobius"/>
    </source>
</evidence>
<evidence type="ECO:0000256" key="2">
    <source>
        <dbReference type="ARBA" id="ARBA00022475"/>
    </source>
</evidence>
<dbReference type="EMBL" id="NCXK01000019">
    <property type="protein sequence ID" value="PAK77438.1"/>
    <property type="molecule type" value="Genomic_DNA"/>
</dbReference>
<dbReference type="AlphaFoldDB" id="A0A269XVX5"/>
<keyword evidence="8" id="KW-1185">Reference proteome</keyword>
<dbReference type="GO" id="GO:0005886">
    <property type="term" value="C:plasma membrane"/>
    <property type="evidence" value="ECO:0007669"/>
    <property type="project" value="UniProtKB-SubCell"/>
</dbReference>
<protein>
    <recommendedName>
        <fullName evidence="9">TIGR00374 family protein</fullName>
    </recommendedName>
</protein>
<dbReference type="Proteomes" id="UP000216151">
    <property type="component" value="Unassembled WGS sequence"/>
</dbReference>
<feature type="transmembrane region" description="Helical" evidence="6">
    <location>
        <begin position="242"/>
        <end position="261"/>
    </location>
</feature>
<keyword evidence="2" id="KW-1003">Cell membrane</keyword>
<feature type="transmembrane region" description="Helical" evidence="6">
    <location>
        <begin position="153"/>
        <end position="174"/>
    </location>
</feature>
<dbReference type="PANTHER" id="PTHR39087:SF2">
    <property type="entry name" value="UPF0104 MEMBRANE PROTEIN MJ1595"/>
    <property type="match status" value="1"/>
</dbReference>
<proteinExistence type="predicted"/>
<dbReference type="NCBIfam" id="TIGR00374">
    <property type="entry name" value="flippase-like domain"/>
    <property type="match status" value="1"/>
</dbReference>
<evidence type="ECO:0000256" key="3">
    <source>
        <dbReference type="ARBA" id="ARBA00022692"/>
    </source>
</evidence>
<name>A0A269XVX5_9PROT</name>
<keyword evidence="4 6" id="KW-1133">Transmembrane helix</keyword>
<reference evidence="7 8" key="1">
    <citation type="submission" date="2017-04" db="EMBL/GenBank/DDBJ databases">
        <title>Kefir bacterial isolates.</title>
        <authorList>
            <person name="Kim Y."/>
            <person name="Blasche S."/>
            <person name="Patil K.R."/>
        </authorList>
    </citation>
    <scope>NUCLEOTIDE SEQUENCE [LARGE SCALE GENOMIC DNA]</scope>
    <source>
        <strain evidence="7 8">KR</strain>
    </source>
</reference>
<feature type="transmembrane region" description="Helical" evidence="6">
    <location>
        <begin position="298"/>
        <end position="316"/>
    </location>
</feature>
<comment type="subcellular location">
    <subcellularLocation>
        <location evidence="1">Cell membrane</location>
        <topology evidence="1">Multi-pass membrane protein</topology>
    </subcellularLocation>
</comment>
<gene>
    <name evidence="7" type="ORF">B8X00_10685</name>
</gene>
<dbReference type="RefSeq" id="WP_095350139.1">
    <property type="nucleotide sequence ID" value="NZ_NCXK01000019.1"/>
</dbReference>
<dbReference type="InterPro" id="IPR022791">
    <property type="entry name" value="L-PG_synthase/AglD"/>
</dbReference>
<organism evidence="7 8">
    <name type="scientific">Acetobacter fabarum</name>
    <dbReference type="NCBI Taxonomy" id="483199"/>
    <lineage>
        <taxon>Bacteria</taxon>
        <taxon>Pseudomonadati</taxon>
        <taxon>Pseudomonadota</taxon>
        <taxon>Alphaproteobacteria</taxon>
        <taxon>Acetobacterales</taxon>
        <taxon>Acetobacteraceae</taxon>
        <taxon>Acetobacter</taxon>
    </lineage>
</organism>
<evidence type="ECO:0000313" key="8">
    <source>
        <dbReference type="Proteomes" id="UP000216151"/>
    </source>
</evidence>
<keyword evidence="5 6" id="KW-0472">Membrane</keyword>
<feature type="transmembrane region" description="Helical" evidence="6">
    <location>
        <begin position="42"/>
        <end position="64"/>
    </location>
</feature>
<evidence type="ECO:0008006" key="9">
    <source>
        <dbReference type="Google" id="ProtNLM"/>
    </source>
</evidence>
<dbReference type="PANTHER" id="PTHR39087">
    <property type="entry name" value="UPF0104 MEMBRANE PROTEIN MJ1595"/>
    <property type="match status" value="1"/>
</dbReference>
<comment type="caution">
    <text evidence="7">The sequence shown here is derived from an EMBL/GenBank/DDBJ whole genome shotgun (WGS) entry which is preliminary data.</text>
</comment>
<feature type="transmembrane region" description="Helical" evidence="6">
    <location>
        <begin position="130"/>
        <end position="147"/>
    </location>
</feature>
<accession>A0A269XVX5</accession>
<keyword evidence="3 6" id="KW-0812">Transmembrane</keyword>
<sequence length="325" mass="34927">MASIKIPSRQALSRGIVLSGVLAALGYLGFSLWAGWSEVLHALGMVGTGGVVLAVALSLINYGLRFVRWQIYLSRLGHRMANVDSALIYFSGFALTTTPGKAGELLRGVFLERRGMPFSSSIAALLSERLSDMIAIVVIGLPGLSLYPPARPVAVLCLVMIFIFGFVVLYGRILETITTWISASRSKTVRALRHLLDMLIAARKCYATDVILMMLPLSLAAWSAEAFAFHLVLERMGADVGLWTSMSIYALGMLVGGISFMPGGLGSTEAVMTALLVITGVSSVDSVAATIIIRLTTLWFAVFLGLVVLLVGRRQLMLPMQQLAS</sequence>
<evidence type="ECO:0000313" key="7">
    <source>
        <dbReference type="EMBL" id="PAK77438.1"/>
    </source>
</evidence>
<evidence type="ECO:0000256" key="5">
    <source>
        <dbReference type="ARBA" id="ARBA00023136"/>
    </source>
</evidence>
<feature type="transmembrane region" description="Helical" evidence="6">
    <location>
        <begin position="12"/>
        <end position="36"/>
    </location>
</feature>
<evidence type="ECO:0000256" key="1">
    <source>
        <dbReference type="ARBA" id="ARBA00004651"/>
    </source>
</evidence>